<accession>A0A8J3BDC4</accession>
<dbReference type="Proteomes" id="UP000662200">
    <property type="component" value="Unassembled WGS sequence"/>
</dbReference>
<dbReference type="AlphaFoldDB" id="A0A8J3BDC4"/>
<reference evidence="2" key="1">
    <citation type="journal article" date="2014" name="Int. J. Syst. Evol. Microbiol.">
        <title>Complete genome sequence of Corynebacterium casei LMG S-19264T (=DSM 44701T), isolated from a smear-ripened cheese.</title>
        <authorList>
            <consortium name="US DOE Joint Genome Institute (JGI-PGF)"/>
            <person name="Walter F."/>
            <person name="Albersmeier A."/>
            <person name="Kalinowski J."/>
            <person name="Ruckert C."/>
        </authorList>
    </citation>
    <scope>NUCLEOTIDE SEQUENCE</scope>
    <source>
        <strain evidence="2">JCM 3091</strain>
    </source>
</reference>
<sequence length="92" mass="10207">MLRRTSDGGGTFQNESGVASQRSPSLHVDKDGASYIDAPMDYRTGELEAVFDEARALGWVPEEPEYCDGDCLDDDMVRIWLVPAELVREAAR</sequence>
<feature type="compositionally biased region" description="Polar residues" evidence="1">
    <location>
        <begin position="12"/>
        <end position="24"/>
    </location>
</feature>
<gene>
    <name evidence="2" type="ORF">GCM10010124_02350</name>
</gene>
<evidence type="ECO:0000313" key="3">
    <source>
        <dbReference type="Proteomes" id="UP000662200"/>
    </source>
</evidence>
<dbReference type="EMBL" id="BMQC01000001">
    <property type="protein sequence ID" value="GGK13293.1"/>
    <property type="molecule type" value="Genomic_DNA"/>
</dbReference>
<reference evidence="2" key="2">
    <citation type="submission" date="2020-09" db="EMBL/GenBank/DDBJ databases">
        <authorList>
            <person name="Sun Q."/>
            <person name="Ohkuma M."/>
        </authorList>
    </citation>
    <scope>NUCLEOTIDE SEQUENCE</scope>
    <source>
        <strain evidence="2">JCM 3091</strain>
    </source>
</reference>
<protein>
    <submittedName>
        <fullName evidence="2">Uncharacterized protein</fullName>
    </submittedName>
</protein>
<organism evidence="2 3">
    <name type="scientific">Pilimelia terevasa</name>
    <dbReference type="NCBI Taxonomy" id="53372"/>
    <lineage>
        <taxon>Bacteria</taxon>
        <taxon>Bacillati</taxon>
        <taxon>Actinomycetota</taxon>
        <taxon>Actinomycetes</taxon>
        <taxon>Micromonosporales</taxon>
        <taxon>Micromonosporaceae</taxon>
        <taxon>Pilimelia</taxon>
    </lineage>
</organism>
<evidence type="ECO:0000313" key="2">
    <source>
        <dbReference type="EMBL" id="GGK13293.1"/>
    </source>
</evidence>
<keyword evidence="3" id="KW-1185">Reference proteome</keyword>
<feature type="region of interest" description="Disordered" evidence="1">
    <location>
        <begin position="1"/>
        <end position="32"/>
    </location>
</feature>
<name>A0A8J3BDC4_9ACTN</name>
<evidence type="ECO:0000256" key="1">
    <source>
        <dbReference type="SAM" id="MobiDB-lite"/>
    </source>
</evidence>
<comment type="caution">
    <text evidence="2">The sequence shown here is derived from an EMBL/GenBank/DDBJ whole genome shotgun (WGS) entry which is preliminary data.</text>
</comment>
<proteinExistence type="predicted"/>